<evidence type="ECO:0000313" key="1">
    <source>
        <dbReference type="EMBL" id="KAJ8719548.1"/>
    </source>
</evidence>
<accession>A0ACC2QMU0</accession>
<name>A0ACC2QMU0_9NEOP</name>
<dbReference type="Proteomes" id="UP001231649">
    <property type="component" value="Chromosome 3"/>
</dbReference>
<protein>
    <submittedName>
        <fullName evidence="1">Uncharacterized protein</fullName>
    </submittedName>
</protein>
<reference evidence="1" key="1">
    <citation type="submission" date="2023-03" db="EMBL/GenBank/DDBJ databases">
        <title>Chromosome-level genomes of two armyworms, Mythimna separata and Mythimna loreyi, provide insights into the biosynthesis and reception of sex pheromones.</title>
        <authorList>
            <person name="Zhao H."/>
        </authorList>
    </citation>
    <scope>NUCLEOTIDE SEQUENCE</scope>
    <source>
        <strain evidence="1">BeijingLab</strain>
    </source>
</reference>
<gene>
    <name evidence="1" type="ORF">PYW08_011723</name>
</gene>
<comment type="caution">
    <text evidence="1">The sequence shown here is derived from an EMBL/GenBank/DDBJ whole genome shotgun (WGS) entry which is preliminary data.</text>
</comment>
<evidence type="ECO:0000313" key="2">
    <source>
        <dbReference type="Proteomes" id="UP001231649"/>
    </source>
</evidence>
<sequence length="145" mass="16060">MFKFSYLLLCAAIVSLSGVAGDDAEAFREAIKPFVMECAKEHGISEAEITKAKEEHKVNTLKPCFIGCVFKKFEIINDKGEYDVDANLDKIKIFVTNEDHFAKLSDIVRKCESVNEESVSDGTAGCERAVLLAKCFVSLKSEILI</sequence>
<dbReference type="EMBL" id="CM056779">
    <property type="protein sequence ID" value="KAJ8719548.1"/>
    <property type="molecule type" value="Genomic_DNA"/>
</dbReference>
<organism evidence="1 2">
    <name type="scientific">Mythimna loreyi</name>
    <dbReference type="NCBI Taxonomy" id="667449"/>
    <lineage>
        <taxon>Eukaryota</taxon>
        <taxon>Metazoa</taxon>
        <taxon>Ecdysozoa</taxon>
        <taxon>Arthropoda</taxon>
        <taxon>Hexapoda</taxon>
        <taxon>Insecta</taxon>
        <taxon>Pterygota</taxon>
        <taxon>Neoptera</taxon>
        <taxon>Endopterygota</taxon>
        <taxon>Lepidoptera</taxon>
        <taxon>Glossata</taxon>
        <taxon>Ditrysia</taxon>
        <taxon>Noctuoidea</taxon>
        <taxon>Noctuidae</taxon>
        <taxon>Noctuinae</taxon>
        <taxon>Hadenini</taxon>
        <taxon>Mythimna</taxon>
    </lineage>
</organism>
<proteinExistence type="predicted"/>
<keyword evidence="2" id="KW-1185">Reference proteome</keyword>